<dbReference type="RefSeq" id="WP_166878679.1">
    <property type="nucleotide sequence ID" value="NZ_WHJH01000025.1"/>
</dbReference>
<sequence>MRKLNVLAGTAGSRLAAPLPGSRASLALEQFLDFKHACTATAQSIERLGPAQRRAPSAVKAWT</sequence>
<evidence type="ECO:0000313" key="1">
    <source>
        <dbReference type="EMBL" id="NHZ91135.1"/>
    </source>
</evidence>
<dbReference type="EMBL" id="WHJH01000025">
    <property type="protein sequence ID" value="NHZ91135.1"/>
    <property type="molecule type" value="Genomic_DNA"/>
</dbReference>
<gene>
    <name evidence="1" type="ORF">F2P45_19245</name>
</gene>
<proteinExistence type="predicted"/>
<protein>
    <submittedName>
        <fullName evidence="1">Uncharacterized protein</fullName>
    </submittedName>
</protein>
<organism evidence="1 2">
    <name type="scientific">Massilia mucilaginosa</name>
    <dbReference type="NCBI Taxonomy" id="2609282"/>
    <lineage>
        <taxon>Bacteria</taxon>
        <taxon>Pseudomonadati</taxon>
        <taxon>Pseudomonadota</taxon>
        <taxon>Betaproteobacteria</taxon>
        <taxon>Burkholderiales</taxon>
        <taxon>Oxalobacteraceae</taxon>
        <taxon>Telluria group</taxon>
        <taxon>Massilia</taxon>
    </lineage>
</organism>
<reference evidence="1 2" key="1">
    <citation type="submission" date="2019-10" db="EMBL/GenBank/DDBJ databases">
        <title>Taxonomy of Antarctic Massilia spp.: description of Massilia rubra sp. nov., Massilia aquatica sp. nov., Massilia mucilaginosa sp. nov., Massilia frigida sp. nov. isolated from streams, lakes and regoliths.</title>
        <authorList>
            <person name="Holochova P."/>
            <person name="Sedlacek I."/>
            <person name="Kralova S."/>
            <person name="Maslanova I."/>
            <person name="Busse H.-J."/>
            <person name="Stankova E."/>
            <person name="Vrbovska V."/>
            <person name="Kovarovic V."/>
            <person name="Bartak M."/>
            <person name="Svec P."/>
            <person name="Pantucek R."/>
        </authorList>
    </citation>
    <scope>NUCLEOTIDE SEQUENCE [LARGE SCALE GENOMIC DNA]</scope>
    <source>
        <strain evidence="1 2">CCM 8733</strain>
    </source>
</reference>
<accession>A0ABX0NWA4</accession>
<name>A0ABX0NWA4_9BURK</name>
<evidence type="ECO:0000313" key="2">
    <source>
        <dbReference type="Proteomes" id="UP000609726"/>
    </source>
</evidence>
<comment type="caution">
    <text evidence="1">The sequence shown here is derived from an EMBL/GenBank/DDBJ whole genome shotgun (WGS) entry which is preliminary data.</text>
</comment>
<dbReference type="Proteomes" id="UP000609726">
    <property type="component" value="Unassembled WGS sequence"/>
</dbReference>
<keyword evidence="2" id="KW-1185">Reference proteome</keyword>